<proteinExistence type="predicted"/>
<feature type="region of interest" description="Disordered" evidence="1">
    <location>
        <begin position="84"/>
        <end position="104"/>
    </location>
</feature>
<protein>
    <submittedName>
        <fullName evidence="2">Uncharacterized protein</fullName>
    </submittedName>
</protein>
<evidence type="ECO:0000256" key="1">
    <source>
        <dbReference type="SAM" id="MobiDB-lite"/>
    </source>
</evidence>
<dbReference type="AlphaFoldDB" id="A0AAV2S3N9"/>
<comment type="caution">
    <text evidence="2">The sequence shown here is derived from an EMBL/GenBank/DDBJ whole genome shotgun (WGS) entry which is preliminary data.</text>
</comment>
<feature type="region of interest" description="Disordered" evidence="1">
    <location>
        <begin position="362"/>
        <end position="394"/>
    </location>
</feature>
<feature type="compositionally biased region" description="Polar residues" evidence="1">
    <location>
        <begin position="94"/>
        <end position="104"/>
    </location>
</feature>
<sequence length="394" mass="44499">MSYVIKSSIQSQPSKVEIITVPSTLKASVAAQKPPKGFVVVERDSAKGHGHTNDKFKEVRPIKVPGSLLPQVIPEDIEQIERKERKQDKENLKQAKSVSKNISNKQHMVTQDGILTLKGIIKDYQKVYNPNIYLPSNSNKQNYQREKYKYVPGSNLFPLGNITTPREYSFSPTLSTESEDITSSDTFDELTRGRTFSSKDYKVTLSEVSDSESELISYNNFSHNASEKENIFHENVMSHKMPKNKDNDSPSCIMTEDGITLPLSSSKKNPTQSSVKKVVTFSDPPEMQSTIDETNIGIVPVKQGYLRVRERPHSSILTDKDRNKKINSHTYQRLVNPYSRLAKNKPSGICNRAVKQGLLENIQGIPKNKKSSQRYDSSQKKVSQEKEKHPPDKG</sequence>
<evidence type="ECO:0000313" key="2">
    <source>
        <dbReference type="EMBL" id="CAL4162050.1"/>
    </source>
</evidence>
<name>A0AAV2S3N9_MEGNR</name>
<evidence type="ECO:0000313" key="3">
    <source>
        <dbReference type="Proteomes" id="UP001497623"/>
    </source>
</evidence>
<dbReference type="EMBL" id="CAXKWB010045333">
    <property type="protein sequence ID" value="CAL4162050.1"/>
    <property type="molecule type" value="Genomic_DNA"/>
</dbReference>
<accession>A0AAV2S3N9</accession>
<feature type="compositionally biased region" description="Basic and acidic residues" evidence="1">
    <location>
        <begin position="84"/>
        <end position="93"/>
    </location>
</feature>
<reference evidence="2 3" key="1">
    <citation type="submission" date="2024-05" db="EMBL/GenBank/DDBJ databases">
        <authorList>
            <person name="Wallberg A."/>
        </authorList>
    </citation>
    <scope>NUCLEOTIDE SEQUENCE [LARGE SCALE GENOMIC DNA]</scope>
</reference>
<keyword evidence="3" id="KW-1185">Reference proteome</keyword>
<gene>
    <name evidence="2" type="ORF">MNOR_LOCUS32780</name>
</gene>
<feature type="compositionally biased region" description="Basic and acidic residues" evidence="1">
    <location>
        <begin position="377"/>
        <end position="394"/>
    </location>
</feature>
<dbReference type="Proteomes" id="UP001497623">
    <property type="component" value="Unassembled WGS sequence"/>
</dbReference>
<organism evidence="2 3">
    <name type="scientific">Meganyctiphanes norvegica</name>
    <name type="common">Northern krill</name>
    <name type="synonym">Thysanopoda norvegica</name>
    <dbReference type="NCBI Taxonomy" id="48144"/>
    <lineage>
        <taxon>Eukaryota</taxon>
        <taxon>Metazoa</taxon>
        <taxon>Ecdysozoa</taxon>
        <taxon>Arthropoda</taxon>
        <taxon>Crustacea</taxon>
        <taxon>Multicrustacea</taxon>
        <taxon>Malacostraca</taxon>
        <taxon>Eumalacostraca</taxon>
        <taxon>Eucarida</taxon>
        <taxon>Euphausiacea</taxon>
        <taxon>Euphausiidae</taxon>
        <taxon>Meganyctiphanes</taxon>
    </lineage>
</organism>